<dbReference type="EMBL" id="CP087977">
    <property type="protein sequence ID" value="UUZ45187.1"/>
    <property type="molecule type" value="Genomic_DNA"/>
</dbReference>
<sequence length="118" mass="12702">MATFTVDTAQVASSATDVSRISEDVETTVASMMSRLISLQNDWQGDASTSFPGPHQRLARHPAHGQGEPGRDRSGAQRREPDLRHLRDLGQEHDALRPLTTRGGGAVTVDRSPPPPPA</sequence>
<reference evidence="1" key="1">
    <citation type="submission" date="2021-11" db="EMBL/GenBank/DDBJ databases">
        <title>Study of the species diversity of bacterial strains isolated from a unique natural object - Shulgan-Tash cave (Bashkiria).</title>
        <authorList>
            <person name="Sazanova A.L."/>
            <person name="Chirak E.R."/>
            <person name="Safronova V.I."/>
        </authorList>
    </citation>
    <scope>NUCLEOTIDE SEQUENCE</scope>
    <source>
        <strain evidence="1">P1</strain>
    </source>
</reference>
<protein>
    <submittedName>
        <fullName evidence="1">WXG100 family type VII secretion target</fullName>
    </submittedName>
</protein>
<gene>
    <name evidence="1" type="ORF">LP422_02625</name>
</gene>
<proteinExistence type="predicted"/>
<organism evidence="1 2">
    <name type="scientific">Janibacter limosus</name>
    <dbReference type="NCBI Taxonomy" id="53458"/>
    <lineage>
        <taxon>Bacteria</taxon>
        <taxon>Bacillati</taxon>
        <taxon>Actinomycetota</taxon>
        <taxon>Actinomycetes</taxon>
        <taxon>Micrococcales</taxon>
        <taxon>Intrasporangiaceae</taxon>
        <taxon>Janibacter</taxon>
    </lineage>
</organism>
<accession>A0AC61U586</accession>
<name>A0AC61U586_9MICO</name>
<evidence type="ECO:0000313" key="1">
    <source>
        <dbReference type="EMBL" id="UUZ45187.1"/>
    </source>
</evidence>
<evidence type="ECO:0000313" key="2">
    <source>
        <dbReference type="Proteomes" id="UP001059663"/>
    </source>
</evidence>
<dbReference type="Proteomes" id="UP001059663">
    <property type="component" value="Chromosome"/>
</dbReference>